<reference evidence="4 5" key="1">
    <citation type="submission" date="2015-09" db="EMBL/GenBank/DDBJ databases">
        <title>Genome sequence, genome mining and natural product profiling of a biocontrol bacterium Streptomyces malaysiensis F913.</title>
        <authorList>
            <person name="Xu Y."/>
            <person name="Wei J."/>
            <person name="Xie J."/>
            <person name="Li T."/>
            <person name="Zhou Z."/>
        </authorList>
    </citation>
    <scope>NUCLEOTIDE SEQUENCE [LARGE SCALE GENOMIC DNA]</scope>
    <source>
        <strain evidence="4 5">F913</strain>
    </source>
</reference>
<dbReference type="InterPro" id="IPR025403">
    <property type="entry name" value="TgpA-like_C"/>
</dbReference>
<organism evidence="4 5">
    <name type="scientific">Streptomyces malaysiensis</name>
    <dbReference type="NCBI Taxonomy" id="92644"/>
    <lineage>
        <taxon>Bacteria</taxon>
        <taxon>Bacillati</taxon>
        <taxon>Actinomycetota</taxon>
        <taxon>Actinomycetes</taxon>
        <taxon>Kitasatosporales</taxon>
        <taxon>Streptomycetaceae</taxon>
        <taxon>Streptomyces</taxon>
        <taxon>Streptomyces violaceusniger group</taxon>
    </lineage>
</organism>
<feature type="transmembrane region" description="Helical" evidence="2">
    <location>
        <begin position="89"/>
        <end position="111"/>
    </location>
</feature>
<keyword evidence="2" id="KW-1133">Transmembrane helix</keyword>
<feature type="transmembrane region" description="Helical" evidence="2">
    <location>
        <begin position="46"/>
        <end position="68"/>
    </location>
</feature>
<dbReference type="Pfam" id="PF13559">
    <property type="entry name" value="DUF4129"/>
    <property type="match status" value="1"/>
</dbReference>
<dbReference type="Proteomes" id="UP000236520">
    <property type="component" value="Unassembled WGS sequence"/>
</dbReference>
<feature type="region of interest" description="Disordered" evidence="1">
    <location>
        <begin position="299"/>
        <end position="323"/>
    </location>
</feature>
<keyword evidence="2" id="KW-0472">Membrane</keyword>
<feature type="transmembrane region" description="Helical" evidence="2">
    <location>
        <begin position="153"/>
        <end position="173"/>
    </location>
</feature>
<feature type="transmembrane region" description="Helical" evidence="2">
    <location>
        <begin position="12"/>
        <end position="34"/>
    </location>
</feature>
<feature type="region of interest" description="Disordered" evidence="1">
    <location>
        <begin position="118"/>
        <end position="146"/>
    </location>
</feature>
<keyword evidence="5" id="KW-1185">Reference proteome</keyword>
<proteinExistence type="predicted"/>
<evidence type="ECO:0000313" key="5">
    <source>
        <dbReference type="Proteomes" id="UP000236520"/>
    </source>
</evidence>
<dbReference type="EMBL" id="LJIW01000002">
    <property type="protein sequence ID" value="PNG89925.1"/>
    <property type="molecule type" value="Genomic_DNA"/>
</dbReference>
<keyword evidence="2" id="KW-0812">Transmembrane</keyword>
<evidence type="ECO:0000313" key="4">
    <source>
        <dbReference type="EMBL" id="PNG89925.1"/>
    </source>
</evidence>
<protein>
    <recommendedName>
        <fullName evidence="3">Protein-glutamine gamma-glutamyltransferase-like C-terminal domain-containing protein</fullName>
    </recommendedName>
</protein>
<dbReference type="AlphaFoldDB" id="A0A2J7YPI7"/>
<evidence type="ECO:0000256" key="2">
    <source>
        <dbReference type="SAM" id="Phobius"/>
    </source>
</evidence>
<feature type="domain" description="Protein-glutamine gamma-glutamyltransferase-like C-terminal" evidence="3">
    <location>
        <begin position="227"/>
        <end position="295"/>
    </location>
</feature>
<name>A0A2J7YPI7_STRMQ</name>
<accession>A0A2J7YPI7</accession>
<feature type="compositionally biased region" description="Basic and acidic residues" evidence="1">
    <location>
        <begin position="308"/>
        <end position="323"/>
    </location>
</feature>
<gene>
    <name evidence="4" type="ORF">SMF913_25390</name>
</gene>
<dbReference type="RefSeq" id="WP_180990778.1">
    <property type="nucleotide sequence ID" value="NZ_LJIW01000002.1"/>
</dbReference>
<evidence type="ECO:0000259" key="3">
    <source>
        <dbReference type="Pfam" id="PF13559"/>
    </source>
</evidence>
<comment type="caution">
    <text evidence="4">The sequence shown here is derived from an EMBL/GenBank/DDBJ whole genome shotgun (WGS) entry which is preliminary data.</text>
</comment>
<evidence type="ECO:0000256" key="1">
    <source>
        <dbReference type="SAM" id="MobiDB-lite"/>
    </source>
</evidence>
<sequence length="323" mass="33739">MEYGERTGHRTVPGAVVALGVVGTLAVAALALRPAEVLLHSGKGPLGHWGIVAITLAVAWTLATMLVVRRLRPFFGADRMSLPPGEERLREAAGPLLLVTAGAIGVLTLVLHRFPRDSTPPPAVPAQDHAPAAPSTPVPQQEAGDSGPPSLPLYLVFGLLAAVAVVLVAVAVVRRLRRLGLRVPHRLDPVGAVPQDDDAHLLLSAVRSGRRALADTGADARTAVIACYAAMEDALVASGVPRHASDSPADLLTRAADAGLAPGPAAQRLAALFREARYSSHPMDGSHREVAVGALKEIASLPHNQEPAQDRPPVRHQEPEAGR</sequence>